<dbReference type="CDD" id="cd07185">
    <property type="entry name" value="OmpA_C-like"/>
    <property type="match status" value="1"/>
</dbReference>
<dbReference type="Proteomes" id="UP000000248">
    <property type="component" value="Chromosome"/>
</dbReference>
<feature type="signal peptide" evidence="5">
    <location>
        <begin position="1"/>
        <end position="21"/>
    </location>
</feature>
<dbReference type="PRINTS" id="PR01023">
    <property type="entry name" value="NAFLGMOTY"/>
</dbReference>
<evidence type="ECO:0000256" key="4">
    <source>
        <dbReference type="PROSITE-ProRule" id="PRU00473"/>
    </source>
</evidence>
<organism evidence="7 8">
    <name type="scientific">Dichelobacter nodosus (strain VCS1703A)</name>
    <dbReference type="NCBI Taxonomy" id="246195"/>
    <lineage>
        <taxon>Bacteria</taxon>
        <taxon>Pseudomonadati</taxon>
        <taxon>Pseudomonadota</taxon>
        <taxon>Gammaproteobacteria</taxon>
        <taxon>Cardiobacteriales</taxon>
        <taxon>Cardiobacteriaceae</taxon>
        <taxon>Dichelobacter</taxon>
    </lineage>
</organism>
<evidence type="ECO:0000256" key="3">
    <source>
        <dbReference type="ARBA" id="ARBA00023237"/>
    </source>
</evidence>
<dbReference type="KEGG" id="dno:DNO_0081"/>
<dbReference type="AlphaFoldDB" id="A5EWU7"/>
<dbReference type="PANTHER" id="PTHR30329">
    <property type="entry name" value="STATOR ELEMENT OF FLAGELLAR MOTOR COMPLEX"/>
    <property type="match status" value="1"/>
</dbReference>
<dbReference type="InterPro" id="IPR006664">
    <property type="entry name" value="OMP_bac"/>
</dbReference>
<evidence type="ECO:0000259" key="6">
    <source>
        <dbReference type="PROSITE" id="PS51123"/>
    </source>
</evidence>
<dbReference type="eggNOG" id="COG2885">
    <property type="taxonomic scope" value="Bacteria"/>
</dbReference>
<dbReference type="RefSeq" id="WP_011927833.1">
    <property type="nucleotide sequence ID" value="NC_009446.1"/>
</dbReference>
<evidence type="ECO:0000256" key="5">
    <source>
        <dbReference type="SAM" id="SignalP"/>
    </source>
</evidence>
<dbReference type="EMBL" id="CP000513">
    <property type="protein sequence ID" value="ABQ13115.1"/>
    <property type="molecule type" value="Genomic_DNA"/>
</dbReference>
<dbReference type="SUPFAM" id="SSF103088">
    <property type="entry name" value="OmpA-like"/>
    <property type="match status" value="1"/>
</dbReference>
<dbReference type="STRING" id="246195.DNO_0081"/>
<dbReference type="Pfam" id="PF00691">
    <property type="entry name" value="OmpA"/>
    <property type="match status" value="1"/>
</dbReference>
<evidence type="ECO:0000256" key="1">
    <source>
        <dbReference type="ARBA" id="ARBA00004442"/>
    </source>
</evidence>
<dbReference type="Pfam" id="PF05433">
    <property type="entry name" value="Rick_17kDa_Anti"/>
    <property type="match status" value="1"/>
</dbReference>
<keyword evidence="2 4" id="KW-0472">Membrane</keyword>
<dbReference type="InterPro" id="IPR036737">
    <property type="entry name" value="OmpA-like_sf"/>
</dbReference>
<dbReference type="Gene3D" id="3.30.1330.60">
    <property type="entry name" value="OmpA-like domain"/>
    <property type="match status" value="1"/>
</dbReference>
<dbReference type="InterPro" id="IPR006665">
    <property type="entry name" value="OmpA-like"/>
</dbReference>
<gene>
    <name evidence="7" type="ordered locus">DNO_0081</name>
</gene>
<sequence length="225" mass="24145">MKKIVLTASIAAFMISGCVSNGGGLSANQSAAIGTAVGALAGGVLGHQLNDDNGRYVGAAAGALAGAAIGNYMDRQQQQLQQQVQGTGINVQRIDQGTLQLNIPGDVLFATDEYQIRPNFYQTLNSVAQTMNQYPQTIVHIYGHTDSTGRAAYNQGLSERRANSAAQYLMQQGVNMQRILSKGYGQNYPRANNATPDGRAQNRRVEVYIKAIDQNNPQAAYQSVY</sequence>
<feature type="domain" description="OmpA-like" evidence="6">
    <location>
        <begin position="96"/>
        <end position="213"/>
    </location>
</feature>
<accession>A5EWU7</accession>
<evidence type="ECO:0000313" key="8">
    <source>
        <dbReference type="Proteomes" id="UP000000248"/>
    </source>
</evidence>
<evidence type="ECO:0000256" key="2">
    <source>
        <dbReference type="ARBA" id="ARBA00023136"/>
    </source>
</evidence>
<dbReference type="PROSITE" id="PS51257">
    <property type="entry name" value="PROKAR_LIPOPROTEIN"/>
    <property type="match status" value="1"/>
</dbReference>
<keyword evidence="8" id="KW-1185">Reference proteome</keyword>
<evidence type="ECO:0000313" key="7">
    <source>
        <dbReference type="EMBL" id="ABQ13115.1"/>
    </source>
</evidence>
<dbReference type="PRINTS" id="PR01021">
    <property type="entry name" value="OMPADOMAIN"/>
</dbReference>
<name>A5EWU7_DICNV</name>
<reference evidence="7 8" key="1">
    <citation type="journal article" date="2007" name="Nat. Biotechnol.">
        <title>Genome sequence and identification of candidate vaccine antigens from the animal pathogen Dichelobacter nodosus.</title>
        <authorList>
            <person name="Myers G.S."/>
            <person name="Parker D."/>
            <person name="Al-Hasani K."/>
            <person name="Kennan R.M."/>
            <person name="Seemann T."/>
            <person name="Ren Q."/>
            <person name="Badger J.H."/>
            <person name="Selengut J.D."/>
            <person name="Deboy R.T."/>
            <person name="Tettelin H."/>
            <person name="Boyce J.D."/>
            <person name="McCarl V.P."/>
            <person name="Han X."/>
            <person name="Nelson W.C."/>
            <person name="Madupu R."/>
            <person name="Mohamoud Y."/>
            <person name="Holley T."/>
            <person name="Fedorova N."/>
            <person name="Khouri H."/>
            <person name="Bottomley S.P."/>
            <person name="Whittington R.J."/>
            <person name="Adler B."/>
            <person name="Songer J.G."/>
            <person name="Rood J.I."/>
            <person name="Paulsen I.T."/>
        </authorList>
    </citation>
    <scope>NUCLEOTIDE SEQUENCE [LARGE SCALE GENOMIC DNA]</scope>
    <source>
        <strain evidence="7 8">VCS1703A</strain>
    </source>
</reference>
<keyword evidence="3" id="KW-0998">Cell outer membrane</keyword>
<dbReference type="InterPro" id="IPR008816">
    <property type="entry name" value="Gly_zipper_2TM_dom"/>
</dbReference>
<feature type="chain" id="PRO_5002681325" evidence="5">
    <location>
        <begin position="22"/>
        <end position="225"/>
    </location>
</feature>
<dbReference type="HOGENOM" id="CLU_016890_6_2_6"/>
<proteinExistence type="predicted"/>
<keyword evidence="5" id="KW-0732">Signal</keyword>
<dbReference type="OrthoDB" id="9782229at2"/>
<comment type="subcellular location">
    <subcellularLocation>
        <location evidence="1">Cell outer membrane</location>
    </subcellularLocation>
</comment>
<dbReference type="InterPro" id="IPR050330">
    <property type="entry name" value="Bact_OuterMem_StrucFunc"/>
</dbReference>
<dbReference type="PROSITE" id="PS51123">
    <property type="entry name" value="OMPA_2"/>
    <property type="match status" value="1"/>
</dbReference>
<dbReference type="PANTHER" id="PTHR30329:SF21">
    <property type="entry name" value="LIPOPROTEIN YIAD-RELATED"/>
    <property type="match status" value="1"/>
</dbReference>
<protein>
    <submittedName>
        <fullName evidence="7">OmpA family protein</fullName>
    </submittedName>
</protein>
<dbReference type="GO" id="GO:0009279">
    <property type="term" value="C:cell outer membrane"/>
    <property type="evidence" value="ECO:0007669"/>
    <property type="project" value="UniProtKB-SubCell"/>
</dbReference>